<evidence type="ECO:0000313" key="2">
    <source>
        <dbReference type="EMBL" id="QDU60931.1"/>
    </source>
</evidence>
<feature type="compositionally biased region" description="Polar residues" evidence="1">
    <location>
        <begin position="101"/>
        <end position="131"/>
    </location>
</feature>
<name>A0A518B1S6_9BACT</name>
<dbReference type="Proteomes" id="UP000317093">
    <property type="component" value="Chromosome"/>
</dbReference>
<evidence type="ECO:0000313" key="3">
    <source>
        <dbReference type="Proteomes" id="UP000317093"/>
    </source>
</evidence>
<accession>A0A518B1S6</accession>
<dbReference type="EMBL" id="CP036279">
    <property type="protein sequence ID" value="QDU60931.1"/>
    <property type="molecule type" value="Genomic_DNA"/>
</dbReference>
<feature type="region of interest" description="Disordered" evidence="1">
    <location>
        <begin position="20"/>
        <end position="158"/>
    </location>
</feature>
<dbReference type="PROSITE" id="PS51257">
    <property type="entry name" value="PROKAR_LIPOPROTEIN"/>
    <property type="match status" value="1"/>
</dbReference>
<organism evidence="2 3">
    <name type="scientific">Kolteria novifilia</name>
    <dbReference type="NCBI Taxonomy" id="2527975"/>
    <lineage>
        <taxon>Bacteria</taxon>
        <taxon>Pseudomonadati</taxon>
        <taxon>Planctomycetota</taxon>
        <taxon>Planctomycetia</taxon>
        <taxon>Kolteriales</taxon>
        <taxon>Kolteriaceae</taxon>
        <taxon>Kolteria</taxon>
    </lineage>
</organism>
<reference evidence="2 3" key="1">
    <citation type="submission" date="2019-02" db="EMBL/GenBank/DDBJ databases">
        <title>Deep-cultivation of Planctomycetes and their phenomic and genomic characterization uncovers novel biology.</title>
        <authorList>
            <person name="Wiegand S."/>
            <person name="Jogler M."/>
            <person name="Boedeker C."/>
            <person name="Pinto D."/>
            <person name="Vollmers J."/>
            <person name="Rivas-Marin E."/>
            <person name="Kohn T."/>
            <person name="Peeters S.H."/>
            <person name="Heuer A."/>
            <person name="Rast P."/>
            <person name="Oberbeckmann S."/>
            <person name="Bunk B."/>
            <person name="Jeske O."/>
            <person name="Meyerdierks A."/>
            <person name="Storesund J.E."/>
            <person name="Kallscheuer N."/>
            <person name="Luecker S."/>
            <person name="Lage O.M."/>
            <person name="Pohl T."/>
            <person name="Merkel B.J."/>
            <person name="Hornburger P."/>
            <person name="Mueller R.-W."/>
            <person name="Bruemmer F."/>
            <person name="Labrenz M."/>
            <person name="Spormann A.M."/>
            <person name="Op den Camp H."/>
            <person name="Overmann J."/>
            <person name="Amann R."/>
            <person name="Jetten M.S.M."/>
            <person name="Mascher T."/>
            <person name="Medema M.H."/>
            <person name="Devos D.P."/>
            <person name="Kaster A.-K."/>
            <person name="Ovreas L."/>
            <person name="Rohde M."/>
            <person name="Galperin M.Y."/>
            <person name="Jogler C."/>
        </authorList>
    </citation>
    <scope>NUCLEOTIDE SEQUENCE [LARGE SCALE GENOMIC DNA]</scope>
    <source>
        <strain evidence="2 3">Pan216</strain>
    </source>
</reference>
<evidence type="ECO:0000256" key="1">
    <source>
        <dbReference type="SAM" id="MobiDB-lite"/>
    </source>
</evidence>
<dbReference type="OrthoDB" id="291778at2"/>
<feature type="compositionally biased region" description="Basic and acidic residues" evidence="1">
    <location>
        <begin position="252"/>
        <end position="266"/>
    </location>
</feature>
<dbReference type="AlphaFoldDB" id="A0A518B1S6"/>
<feature type="compositionally biased region" description="Basic and acidic residues" evidence="1">
    <location>
        <begin position="225"/>
        <end position="243"/>
    </location>
</feature>
<feature type="compositionally biased region" description="Polar residues" evidence="1">
    <location>
        <begin position="139"/>
        <end position="154"/>
    </location>
</feature>
<feature type="compositionally biased region" description="Basic and acidic residues" evidence="1">
    <location>
        <begin position="293"/>
        <end position="310"/>
    </location>
</feature>
<feature type="region of interest" description="Disordered" evidence="1">
    <location>
        <begin position="205"/>
        <end position="310"/>
    </location>
</feature>
<dbReference type="KEGG" id="knv:Pan216_17840"/>
<sequence>MALGRKDIVIVVAMTSAIGCTLPQQPPPEVASLPRSVLADQASQDTSEMKAESTPAKGLRARLHAKDQTPADSPTDSVRKASHTESNGPRLPESVILPEAQSATPPQATANQQPLSSVLNPNNEPATTSSRPRWDEPSRTTMVSKPKDSATSPRSELPARIARVLAQLDPKEVDDFNAQVRGMRSPDEIAQIVDVWETQIAFAKTRPDPPANLPSKARSASALDPKSDPARQEEGSWPRRLPEESFASEGDDVLRRRLSPHREPHHSAPATSEGLRADDDLMTASRSIVSPERTMRRDDATAPMEDPRSRRLVYDRREVQRESRTSTSPVDGGSLETELRSIAHRMEETEAVGQTDVIRQQVYQRLLHIMAGESDQAFQPVRGGDSVDRNFWQSLLWAMVQYFNDDDYPQDHQRAAEVLRTLREALTTLELRADLEVTPPVFCKQVVNYGNYVEFDTQTFRSAQEIVIYWEVANFGSMESREGYRTHLEASLEIFDESGKSRHRSHHPFSPDVCRNRRRDYFQVILFRLPKELSAGDYTLRITVTDQTTRKVAENQRRFSIK</sequence>
<gene>
    <name evidence="2" type="ORF">Pan216_17840</name>
</gene>
<protein>
    <submittedName>
        <fullName evidence="2">Uncharacterized protein</fullName>
    </submittedName>
</protein>
<keyword evidence="3" id="KW-1185">Reference proteome</keyword>
<dbReference type="RefSeq" id="WP_145257529.1">
    <property type="nucleotide sequence ID" value="NZ_CP036279.1"/>
</dbReference>
<proteinExistence type="predicted"/>